<organism evidence="4">
    <name type="scientific">Caenorhabditis remanei</name>
    <name type="common">Caenorhabditis vulgaris</name>
    <dbReference type="NCBI Taxonomy" id="31234"/>
    <lineage>
        <taxon>Eukaryota</taxon>
        <taxon>Metazoa</taxon>
        <taxon>Ecdysozoa</taxon>
        <taxon>Nematoda</taxon>
        <taxon>Chromadorea</taxon>
        <taxon>Rhabditida</taxon>
        <taxon>Rhabditina</taxon>
        <taxon>Rhabditomorpha</taxon>
        <taxon>Rhabditoidea</taxon>
        <taxon>Rhabditidae</taxon>
        <taxon>Peloderinae</taxon>
        <taxon>Caenorhabditis</taxon>
    </lineage>
</organism>
<dbReference type="InParanoid" id="E3NNB2"/>
<dbReference type="EMBL" id="WUAV01000004">
    <property type="protein sequence ID" value="KAF1756111.1"/>
    <property type="molecule type" value="Genomic_DNA"/>
</dbReference>
<evidence type="ECO:0000313" key="5">
    <source>
        <dbReference type="Proteomes" id="UP000483820"/>
    </source>
</evidence>
<dbReference type="PANTHER" id="PTHR11145:SF8">
    <property type="entry name" value="RE57120P"/>
    <property type="match status" value="1"/>
</dbReference>
<dbReference type="PROSITE" id="PS50097">
    <property type="entry name" value="BTB"/>
    <property type="match status" value="1"/>
</dbReference>
<dbReference type="HOGENOM" id="CLU_086154_0_0_1"/>
<evidence type="ECO:0000259" key="1">
    <source>
        <dbReference type="PROSITE" id="PS50097"/>
    </source>
</evidence>
<dbReference type="PANTHER" id="PTHR11145">
    <property type="entry name" value="BTB/POZ DOMAIN-CONTAINING ADAPTER FOR CUL3-MEDIATED RHOA DEGRADATION PROTEIN FAMILY MEMBER"/>
    <property type="match status" value="1"/>
</dbReference>
<dbReference type="OrthoDB" id="2414723at2759"/>
<dbReference type="GeneID" id="9828122"/>
<gene>
    <name evidence="2" type="ORF">CRE_15068</name>
    <name evidence="3" type="ORF">GCK72_012564</name>
</gene>
<dbReference type="STRING" id="31234.E3NNB2"/>
<dbReference type="InterPro" id="IPR045068">
    <property type="entry name" value="BACURD1-3"/>
</dbReference>
<dbReference type="AlphaFoldDB" id="E3NNB2"/>
<dbReference type="Proteomes" id="UP000483820">
    <property type="component" value="Chromosome IV"/>
</dbReference>
<sequence>MSSQRIIKLNIGGTVFQTTKDTLTRYEGMFRTMFETEIPLEKDENGCIFIDRDAKHFRLILNFLRDGHITLPDSEIEVEEIYKESSYYLLDGLMHLCQERCNDDRRLKEMRHIENKTELLKTVLHSRKAFLIFFYEPENVVRVENFFNEGVFPATIAHLKKFIAEFESKFDFYYTAGGSEEGWSCVHYKDYNSTFIAAYSWSRDFLDDIRMSLKDKEL</sequence>
<evidence type="ECO:0000313" key="4">
    <source>
        <dbReference type="Proteomes" id="UP000008281"/>
    </source>
</evidence>
<protein>
    <recommendedName>
        <fullName evidence="1">BTB domain-containing protein</fullName>
    </recommendedName>
</protein>
<dbReference type="InterPro" id="IPR003131">
    <property type="entry name" value="T1-type_BTB"/>
</dbReference>
<dbReference type="RefSeq" id="XP_003090112.1">
    <property type="nucleotide sequence ID" value="XM_003090064.1"/>
</dbReference>
<dbReference type="CTD" id="9828122"/>
<accession>E3NNB2</accession>
<reference evidence="2" key="1">
    <citation type="submission" date="2007-07" db="EMBL/GenBank/DDBJ databases">
        <title>PCAP assembly of the Caenorhabditis remanei genome.</title>
        <authorList>
            <consortium name="The Caenorhabditis remanei Sequencing Consortium"/>
            <person name="Wilson R.K."/>
        </authorList>
    </citation>
    <scope>NUCLEOTIDE SEQUENCE [LARGE SCALE GENOMIC DNA]</scope>
    <source>
        <strain evidence="2">PB4641</strain>
    </source>
</reference>
<dbReference type="InterPro" id="IPR000210">
    <property type="entry name" value="BTB/POZ_dom"/>
</dbReference>
<dbReference type="EMBL" id="DS269190">
    <property type="protein sequence ID" value="EFP10492.1"/>
    <property type="molecule type" value="Genomic_DNA"/>
</dbReference>
<dbReference type="Proteomes" id="UP000008281">
    <property type="component" value="Unassembled WGS sequence"/>
</dbReference>
<dbReference type="SMART" id="SM00225">
    <property type="entry name" value="BTB"/>
    <property type="match status" value="1"/>
</dbReference>
<dbReference type="KEGG" id="crq:GCK72_012564"/>
<feature type="domain" description="BTB" evidence="1">
    <location>
        <begin position="3"/>
        <end position="73"/>
    </location>
</feature>
<dbReference type="Pfam" id="PF02214">
    <property type="entry name" value="BTB_2"/>
    <property type="match status" value="1"/>
</dbReference>
<dbReference type="InterPro" id="IPR011333">
    <property type="entry name" value="SKP1/BTB/POZ_sf"/>
</dbReference>
<evidence type="ECO:0000313" key="3">
    <source>
        <dbReference type="EMBL" id="KAF1756111.1"/>
    </source>
</evidence>
<dbReference type="CDD" id="cd18316">
    <property type="entry name" value="BTB_POZ_KCTD-like"/>
    <property type="match status" value="1"/>
</dbReference>
<reference evidence="3 5" key="2">
    <citation type="submission" date="2019-12" db="EMBL/GenBank/DDBJ databases">
        <title>Chromosome-level assembly of the Caenorhabditis remanei genome.</title>
        <authorList>
            <person name="Teterina A.A."/>
            <person name="Willis J.H."/>
            <person name="Phillips P.C."/>
        </authorList>
    </citation>
    <scope>NUCLEOTIDE SEQUENCE [LARGE SCALE GENOMIC DNA]</scope>
    <source>
        <strain evidence="3 5">PX506</strain>
        <tissue evidence="3">Whole organism</tissue>
    </source>
</reference>
<dbReference type="Gene3D" id="3.30.710.10">
    <property type="entry name" value="Potassium Channel Kv1.1, Chain A"/>
    <property type="match status" value="1"/>
</dbReference>
<dbReference type="SUPFAM" id="SSF54695">
    <property type="entry name" value="POZ domain"/>
    <property type="match status" value="1"/>
</dbReference>
<dbReference type="GO" id="GO:0051260">
    <property type="term" value="P:protein homooligomerization"/>
    <property type="evidence" value="ECO:0007669"/>
    <property type="project" value="InterPro"/>
</dbReference>
<evidence type="ECO:0000313" key="2">
    <source>
        <dbReference type="EMBL" id="EFP10492.1"/>
    </source>
</evidence>
<proteinExistence type="predicted"/>
<name>E3NNB2_CAERE</name>
<dbReference type="eggNOG" id="KOG2716">
    <property type="taxonomic scope" value="Eukaryota"/>
</dbReference>
<keyword evidence="4" id="KW-1185">Reference proteome</keyword>